<accession>A0A949WRA8</accession>
<dbReference type="GO" id="GO:0004853">
    <property type="term" value="F:uroporphyrinogen decarboxylase activity"/>
    <property type="evidence" value="ECO:0007669"/>
    <property type="project" value="InterPro"/>
</dbReference>
<protein>
    <submittedName>
        <fullName evidence="2">Uroporphyrinogen decarboxylase family protein</fullName>
    </submittedName>
</protein>
<dbReference type="PANTHER" id="PTHR47099">
    <property type="entry name" value="METHYLCOBAMIDE:COM METHYLTRANSFERASE MTBA"/>
    <property type="match status" value="1"/>
</dbReference>
<dbReference type="AlphaFoldDB" id="A0A949WRA8"/>
<dbReference type="InterPro" id="IPR052024">
    <property type="entry name" value="Methanogen_methyltrans"/>
</dbReference>
<dbReference type="EMBL" id="JAEEGC010000054">
    <property type="protein sequence ID" value="MBV7273800.1"/>
    <property type="molecule type" value="Genomic_DNA"/>
</dbReference>
<comment type="caution">
    <text evidence="2">The sequence shown here is derived from an EMBL/GenBank/DDBJ whole genome shotgun (WGS) entry which is preliminary data.</text>
</comment>
<organism evidence="2 3">
    <name type="scientific">Clostridium thailandense</name>
    <dbReference type="NCBI Taxonomy" id="2794346"/>
    <lineage>
        <taxon>Bacteria</taxon>
        <taxon>Bacillati</taxon>
        <taxon>Bacillota</taxon>
        <taxon>Clostridia</taxon>
        <taxon>Eubacteriales</taxon>
        <taxon>Clostridiaceae</taxon>
        <taxon>Clostridium</taxon>
    </lineage>
</organism>
<reference evidence="2" key="1">
    <citation type="submission" date="2020-12" db="EMBL/GenBank/DDBJ databases">
        <title>Clostridium thailandense sp. nov., a novel acetogenic bacterium isolated from peat land soil in Thailand.</title>
        <authorList>
            <person name="Chaikitkaew S."/>
            <person name="Birkeland N.K."/>
        </authorList>
    </citation>
    <scope>NUCLEOTIDE SEQUENCE</scope>
    <source>
        <strain evidence="2">PL3</strain>
    </source>
</reference>
<evidence type="ECO:0000313" key="3">
    <source>
        <dbReference type="Proteomes" id="UP000694308"/>
    </source>
</evidence>
<dbReference type="GO" id="GO:0006779">
    <property type="term" value="P:porphyrin-containing compound biosynthetic process"/>
    <property type="evidence" value="ECO:0007669"/>
    <property type="project" value="InterPro"/>
</dbReference>
<keyword evidence="3" id="KW-1185">Reference proteome</keyword>
<evidence type="ECO:0000259" key="1">
    <source>
        <dbReference type="Pfam" id="PF01208"/>
    </source>
</evidence>
<feature type="domain" description="Uroporphyrinogen decarboxylase (URO-D)" evidence="1">
    <location>
        <begin position="8"/>
        <end position="338"/>
    </location>
</feature>
<dbReference type="Proteomes" id="UP000694308">
    <property type="component" value="Unassembled WGS sequence"/>
</dbReference>
<dbReference type="RefSeq" id="WP_218320868.1">
    <property type="nucleotide sequence ID" value="NZ_JAEEGC010000054.1"/>
</dbReference>
<dbReference type="InterPro" id="IPR000257">
    <property type="entry name" value="Uroporphyrinogen_deCOase"/>
</dbReference>
<gene>
    <name evidence="2" type="ORF">I6U48_12865</name>
</gene>
<dbReference type="CDD" id="cd03465">
    <property type="entry name" value="URO-D_like"/>
    <property type="match status" value="1"/>
</dbReference>
<proteinExistence type="predicted"/>
<dbReference type="Pfam" id="PF01208">
    <property type="entry name" value="URO-D"/>
    <property type="match status" value="1"/>
</dbReference>
<name>A0A949WRA8_9CLOT</name>
<evidence type="ECO:0000313" key="2">
    <source>
        <dbReference type="EMBL" id="MBV7273800.1"/>
    </source>
</evidence>
<dbReference type="PANTHER" id="PTHR47099:SF1">
    <property type="entry name" value="METHYLCOBAMIDE:COM METHYLTRANSFERASE MTBA"/>
    <property type="match status" value="1"/>
</dbReference>
<sequence length="348" mass="39110">MSKNMSSLERVLTTMSHKEPDQIPLFLMLTYHGARELDMPIKKYFGKAENIVKAQLIMRDKYKNDCLNPFYYSAIEVEAFGGEVIYTNDGPPNSGEPIIKNEKDIIALKIPSIKNTKCLVKVLETIENLRKKAGPDVPILGAVSSPFTLPIMQMGFDKYIELIYERPKLFNHIMAVNEEFCVEWANAQLSAGATAISYIDPMAAPSIIPTELYSKTGFYVDRRTIRRINCLTGMSFASACCLPILDHIIRTGTKMIAVSFLEDIEEVKKKTYKKLALLGNLNNIEMCRWDKAEIRDKIKDIIIKAGRGGGLIICDSAGEIPIQVSEETLLEISATVNELGKYPLDWID</sequence>